<comment type="caution">
    <text evidence="7">The sequence shown here is derived from an EMBL/GenBank/DDBJ whole genome shotgun (WGS) entry which is preliminary data.</text>
</comment>
<evidence type="ECO:0000256" key="1">
    <source>
        <dbReference type="ARBA" id="ARBA00004196"/>
    </source>
</evidence>
<dbReference type="InterPro" id="IPR030678">
    <property type="entry name" value="Peptide/Ni-bd"/>
</dbReference>
<dbReference type="GO" id="GO:1904680">
    <property type="term" value="F:peptide transmembrane transporter activity"/>
    <property type="evidence" value="ECO:0007669"/>
    <property type="project" value="TreeGrafter"/>
</dbReference>
<dbReference type="Gene3D" id="3.10.105.10">
    <property type="entry name" value="Dipeptide-binding Protein, Domain 3"/>
    <property type="match status" value="1"/>
</dbReference>
<feature type="transmembrane region" description="Helical" evidence="5">
    <location>
        <begin position="7"/>
        <end position="25"/>
    </location>
</feature>
<sequence>MKKRTGVIVGVLGVAVVAGFMYFPGQHNKNSKSQTLQTMMKDDVITMSPIMLTDIYSAQAQTQVYEGLYRYKGNRVVTGNAVKVVKPTQNGTVYTFKIRDNAKWSNGDKVTAQDFVTAIQAIADPKTKSQNSADAISIIKNYDDVHDGKISPNKIGAVALDAHTLRITLTQATPAFDKLATSIIPVNTKDYKKWGTKYGTSSKYMVTNGAYQMTGWTGTNSSFTFTKNAKYWDAQQVKIEKVKVRVIKTPMTAANEFKNKHLDIAQISDDYIKTYKNTKYYHATPQAVVRGIYFNETSNKTNNLHLRQAFGYLIDRNTITSNIMNDGSMPQSNAVPKGVMSNPTTGTDFTTDAGTQFKVNKEKAKEEWKAYLKEVGKTSETFNMTFDDDSTSKKVGAYIQYAAEHEFKGITINTKYEPHAQLVSEVLKQDFDMANVGLSVSVPDAAYPLAIGKSGYGLNFSKVNDTDYDAYLDKAAKEANNPKERYQTLQTANKYFTKTKAYMVPIYQPVTANAVTDKVGGFQGNSFHSPAYQDMYWK</sequence>
<protein>
    <submittedName>
        <fullName evidence="7">Peptide ABC transporter substrate-binding protein</fullName>
    </submittedName>
</protein>
<keyword evidence="5" id="KW-0812">Transmembrane</keyword>
<dbReference type="EMBL" id="QVOQ01000001">
    <property type="protein sequence ID" value="MCX7577839.1"/>
    <property type="molecule type" value="Genomic_DNA"/>
</dbReference>
<dbReference type="GO" id="GO:0042597">
    <property type="term" value="C:periplasmic space"/>
    <property type="evidence" value="ECO:0007669"/>
    <property type="project" value="UniProtKB-ARBA"/>
</dbReference>
<comment type="subcellular location">
    <subcellularLocation>
        <location evidence="1">Cell envelope</location>
    </subcellularLocation>
</comment>
<dbReference type="PIRSF" id="PIRSF002741">
    <property type="entry name" value="MppA"/>
    <property type="match status" value="1"/>
</dbReference>
<dbReference type="GO" id="GO:0015833">
    <property type="term" value="P:peptide transport"/>
    <property type="evidence" value="ECO:0007669"/>
    <property type="project" value="TreeGrafter"/>
</dbReference>
<dbReference type="AlphaFoldDB" id="A0A9X3IN13"/>
<dbReference type="Proteomes" id="UP001242903">
    <property type="component" value="Unassembled WGS sequence"/>
</dbReference>
<evidence type="ECO:0000313" key="7">
    <source>
        <dbReference type="EMBL" id="MCX7577839.1"/>
    </source>
</evidence>
<dbReference type="SUPFAM" id="SSF53850">
    <property type="entry name" value="Periplasmic binding protein-like II"/>
    <property type="match status" value="1"/>
</dbReference>
<evidence type="ECO:0000256" key="3">
    <source>
        <dbReference type="ARBA" id="ARBA00022448"/>
    </source>
</evidence>
<evidence type="ECO:0000259" key="6">
    <source>
        <dbReference type="Pfam" id="PF00496"/>
    </source>
</evidence>
<dbReference type="GO" id="GO:0030313">
    <property type="term" value="C:cell envelope"/>
    <property type="evidence" value="ECO:0007669"/>
    <property type="project" value="UniProtKB-SubCell"/>
</dbReference>
<feature type="domain" description="Solute-binding protein family 5" evidence="6">
    <location>
        <begin position="85"/>
        <end position="451"/>
    </location>
</feature>
<dbReference type="Proteomes" id="UP001080333">
    <property type="component" value="Unassembled WGS sequence"/>
</dbReference>
<comment type="similarity">
    <text evidence="2">Belongs to the bacterial solute-binding protein 5 family.</text>
</comment>
<reference evidence="7" key="1">
    <citation type="submission" date="2018-08" db="EMBL/GenBank/DDBJ databases">
        <title>Draft genome sequences of Leuconostoc spp. and Weissella spp. with biocontrol potential.</title>
        <authorList>
            <person name="Lo R."/>
            <person name="Ho V.T.T."/>
            <person name="Turner M.S."/>
        </authorList>
    </citation>
    <scope>NUCLEOTIDE SEQUENCE</scope>
    <source>
        <strain evidence="7">156</strain>
    </source>
</reference>
<evidence type="ECO:0000256" key="5">
    <source>
        <dbReference type="SAM" id="Phobius"/>
    </source>
</evidence>
<dbReference type="EMBL" id="JAUCAQ010000010">
    <property type="protein sequence ID" value="MDM7646472.1"/>
    <property type="molecule type" value="Genomic_DNA"/>
</dbReference>
<dbReference type="PANTHER" id="PTHR30290">
    <property type="entry name" value="PERIPLASMIC BINDING COMPONENT OF ABC TRANSPORTER"/>
    <property type="match status" value="1"/>
</dbReference>
<dbReference type="GeneID" id="97229569"/>
<dbReference type="RefSeq" id="WP_142511731.1">
    <property type="nucleotide sequence ID" value="NZ_BMBR01000006.1"/>
</dbReference>
<dbReference type="InterPro" id="IPR000914">
    <property type="entry name" value="SBP_5_dom"/>
</dbReference>
<gene>
    <name evidence="7" type="ORF">D0502_00160</name>
    <name evidence="8" type="ORF">QUE93_05520</name>
</gene>
<evidence type="ECO:0000313" key="10">
    <source>
        <dbReference type="Proteomes" id="UP001242903"/>
    </source>
</evidence>
<keyword evidence="4" id="KW-0732">Signal</keyword>
<dbReference type="Gene3D" id="3.90.76.10">
    <property type="entry name" value="Dipeptide-binding Protein, Domain 1"/>
    <property type="match status" value="1"/>
</dbReference>
<evidence type="ECO:0000256" key="4">
    <source>
        <dbReference type="ARBA" id="ARBA00022729"/>
    </source>
</evidence>
<keyword evidence="5" id="KW-1133">Transmembrane helix</keyword>
<name>A0A9X3IN13_9LACO</name>
<dbReference type="Gene3D" id="3.40.190.10">
    <property type="entry name" value="Periplasmic binding protein-like II"/>
    <property type="match status" value="1"/>
</dbReference>
<evidence type="ECO:0000256" key="2">
    <source>
        <dbReference type="ARBA" id="ARBA00005695"/>
    </source>
</evidence>
<proteinExistence type="inferred from homology"/>
<dbReference type="PANTHER" id="PTHR30290:SF10">
    <property type="entry name" value="PERIPLASMIC OLIGOPEPTIDE-BINDING PROTEIN-RELATED"/>
    <property type="match status" value="1"/>
</dbReference>
<dbReference type="GO" id="GO:0043190">
    <property type="term" value="C:ATP-binding cassette (ABC) transporter complex"/>
    <property type="evidence" value="ECO:0007669"/>
    <property type="project" value="InterPro"/>
</dbReference>
<accession>A0A9X3IN13</accession>
<evidence type="ECO:0000313" key="8">
    <source>
        <dbReference type="EMBL" id="MDM7646472.1"/>
    </source>
</evidence>
<reference evidence="8 10" key="2">
    <citation type="submission" date="2023-06" db="EMBL/GenBank/DDBJ databases">
        <title>Draft Genome Sequences of lactic acid bacteria strains isolated from fermented milk products.</title>
        <authorList>
            <person name="Elcheninov A.G."/>
            <person name="Klyukina A."/>
            <person name="Zayulina K.S."/>
            <person name="Gavirova L.A."/>
            <person name="Shcherbakova P.A."/>
            <person name="Shestakov A.I."/>
            <person name="Kublanov I.V."/>
            <person name="Kochetkova T.V."/>
        </authorList>
    </citation>
    <scope>NUCLEOTIDE SEQUENCE [LARGE SCALE GENOMIC DNA]</scope>
    <source>
        <strain evidence="8 10">TOM.81</strain>
    </source>
</reference>
<evidence type="ECO:0000313" key="9">
    <source>
        <dbReference type="Proteomes" id="UP001080333"/>
    </source>
</evidence>
<keyword evidence="5" id="KW-0472">Membrane</keyword>
<dbReference type="InterPro" id="IPR039424">
    <property type="entry name" value="SBP_5"/>
</dbReference>
<keyword evidence="3" id="KW-0813">Transport</keyword>
<keyword evidence="10" id="KW-1185">Reference proteome</keyword>
<dbReference type="Pfam" id="PF00496">
    <property type="entry name" value="SBP_bac_5"/>
    <property type="match status" value="1"/>
</dbReference>
<organism evidence="7 9">
    <name type="scientific">Leuconostoc falkenbergense</name>
    <dbReference type="NCBI Taxonomy" id="2766470"/>
    <lineage>
        <taxon>Bacteria</taxon>
        <taxon>Bacillati</taxon>
        <taxon>Bacillota</taxon>
        <taxon>Bacilli</taxon>
        <taxon>Lactobacillales</taxon>
        <taxon>Lactobacillaceae</taxon>
        <taxon>Leuconostoc</taxon>
    </lineage>
</organism>
<dbReference type="CDD" id="cd08504">
    <property type="entry name" value="PBP2_OppA"/>
    <property type="match status" value="1"/>
</dbReference>